<feature type="non-terminal residue" evidence="1">
    <location>
        <position position="73"/>
    </location>
</feature>
<reference evidence="1" key="1">
    <citation type="submission" date="2023-03" db="EMBL/GenBank/DDBJ databases">
        <authorList>
            <person name="Steffen K."/>
            <person name="Cardenas P."/>
        </authorList>
    </citation>
    <scope>NUCLEOTIDE SEQUENCE</scope>
</reference>
<dbReference type="AlphaFoldDB" id="A0AA35WYR7"/>
<evidence type="ECO:0000313" key="1">
    <source>
        <dbReference type="EMBL" id="CAI8033566.1"/>
    </source>
</evidence>
<gene>
    <name evidence="1" type="ORF">GBAR_LOCUS18932</name>
</gene>
<dbReference type="Proteomes" id="UP001174909">
    <property type="component" value="Unassembled WGS sequence"/>
</dbReference>
<name>A0AA35WYR7_GEOBA</name>
<sequence>SIGTVTILVRRVGDLNQRSKGELTYQILSPEEATVGEDFVDFGPILLDYRGGNRQIDVLEFQITIQDDDIPEP</sequence>
<feature type="non-terminal residue" evidence="1">
    <location>
        <position position="1"/>
    </location>
</feature>
<evidence type="ECO:0000313" key="2">
    <source>
        <dbReference type="Proteomes" id="UP001174909"/>
    </source>
</evidence>
<comment type="caution">
    <text evidence="1">The sequence shown here is derived from an EMBL/GenBank/DDBJ whole genome shotgun (WGS) entry which is preliminary data.</text>
</comment>
<proteinExistence type="predicted"/>
<accession>A0AA35WYR7</accession>
<keyword evidence="2" id="KW-1185">Reference proteome</keyword>
<protein>
    <submittedName>
        <fullName evidence="1">Uncharacterized protein</fullName>
    </submittedName>
</protein>
<dbReference type="EMBL" id="CASHTH010002677">
    <property type="protein sequence ID" value="CAI8033566.1"/>
    <property type="molecule type" value="Genomic_DNA"/>
</dbReference>
<organism evidence="1 2">
    <name type="scientific">Geodia barretti</name>
    <name type="common">Barrett's horny sponge</name>
    <dbReference type="NCBI Taxonomy" id="519541"/>
    <lineage>
        <taxon>Eukaryota</taxon>
        <taxon>Metazoa</taxon>
        <taxon>Porifera</taxon>
        <taxon>Demospongiae</taxon>
        <taxon>Heteroscleromorpha</taxon>
        <taxon>Tetractinellida</taxon>
        <taxon>Astrophorina</taxon>
        <taxon>Geodiidae</taxon>
        <taxon>Geodia</taxon>
    </lineage>
</organism>